<proteinExistence type="predicted"/>
<protein>
    <submittedName>
        <fullName evidence="1">Uncharacterized protein</fullName>
    </submittedName>
</protein>
<accession>A0A5B7I066</accession>
<dbReference type="EMBL" id="VSRR010038732">
    <property type="protein sequence ID" value="MPC74338.1"/>
    <property type="molecule type" value="Genomic_DNA"/>
</dbReference>
<sequence length="79" mass="9142">MFLIFWEKRAFSQNPPYGLCCCGAYLKAPPPLPPVPLERRYWCDILCFFGRSLFNRVCQSEDNSCYLSLCWGGWSCSSD</sequence>
<gene>
    <name evidence="1" type="ORF">E2C01_068696</name>
</gene>
<name>A0A5B7I066_PORTR</name>
<evidence type="ECO:0000313" key="2">
    <source>
        <dbReference type="Proteomes" id="UP000324222"/>
    </source>
</evidence>
<dbReference type="AlphaFoldDB" id="A0A5B7I066"/>
<comment type="caution">
    <text evidence="1">The sequence shown here is derived from an EMBL/GenBank/DDBJ whole genome shotgun (WGS) entry which is preliminary data.</text>
</comment>
<evidence type="ECO:0000313" key="1">
    <source>
        <dbReference type="EMBL" id="MPC74338.1"/>
    </source>
</evidence>
<dbReference type="Proteomes" id="UP000324222">
    <property type="component" value="Unassembled WGS sequence"/>
</dbReference>
<organism evidence="1 2">
    <name type="scientific">Portunus trituberculatus</name>
    <name type="common">Swimming crab</name>
    <name type="synonym">Neptunus trituberculatus</name>
    <dbReference type="NCBI Taxonomy" id="210409"/>
    <lineage>
        <taxon>Eukaryota</taxon>
        <taxon>Metazoa</taxon>
        <taxon>Ecdysozoa</taxon>
        <taxon>Arthropoda</taxon>
        <taxon>Crustacea</taxon>
        <taxon>Multicrustacea</taxon>
        <taxon>Malacostraca</taxon>
        <taxon>Eumalacostraca</taxon>
        <taxon>Eucarida</taxon>
        <taxon>Decapoda</taxon>
        <taxon>Pleocyemata</taxon>
        <taxon>Brachyura</taxon>
        <taxon>Eubrachyura</taxon>
        <taxon>Portunoidea</taxon>
        <taxon>Portunidae</taxon>
        <taxon>Portuninae</taxon>
        <taxon>Portunus</taxon>
    </lineage>
</organism>
<keyword evidence="2" id="KW-1185">Reference proteome</keyword>
<reference evidence="1 2" key="1">
    <citation type="submission" date="2019-05" db="EMBL/GenBank/DDBJ databases">
        <title>Another draft genome of Portunus trituberculatus and its Hox gene families provides insights of decapod evolution.</title>
        <authorList>
            <person name="Jeong J.-H."/>
            <person name="Song I."/>
            <person name="Kim S."/>
            <person name="Choi T."/>
            <person name="Kim D."/>
            <person name="Ryu S."/>
            <person name="Kim W."/>
        </authorList>
    </citation>
    <scope>NUCLEOTIDE SEQUENCE [LARGE SCALE GENOMIC DNA]</scope>
    <source>
        <tissue evidence="1">Muscle</tissue>
    </source>
</reference>